<organism evidence="2 3">
    <name type="scientific">Nephila pilipes</name>
    <name type="common">Giant wood spider</name>
    <name type="synonym">Nephila maculata</name>
    <dbReference type="NCBI Taxonomy" id="299642"/>
    <lineage>
        <taxon>Eukaryota</taxon>
        <taxon>Metazoa</taxon>
        <taxon>Ecdysozoa</taxon>
        <taxon>Arthropoda</taxon>
        <taxon>Chelicerata</taxon>
        <taxon>Arachnida</taxon>
        <taxon>Araneae</taxon>
        <taxon>Araneomorphae</taxon>
        <taxon>Entelegynae</taxon>
        <taxon>Araneoidea</taxon>
        <taxon>Nephilidae</taxon>
        <taxon>Nephila</taxon>
    </lineage>
</organism>
<evidence type="ECO:0000256" key="1">
    <source>
        <dbReference type="SAM" id="MobiDB-lite"/>
    </source>
</evidence>
<feature type="region of interest" description="Disordered" evidence="1">
    <location>
        <begin position="1"/>
        <end position="22"/>
    </location>
</feature>
<dbReference type="Proteomes" id="UP000887013">
    <property type="component" value="Unassembled WGS sequence"/>
</dbReference>
<proteinExistence type="predicted"/>
<evidence type="ECO:0000313" key="3">
    <source>
        <dbReference type="Proteomes" id="UP000887013"/>
    </source>
</evidence>
<name>A0A8X6QMA4_NEPPI</name>
<feature type="compositionally biased region" description="Polar residues" evidence="1">
    <location>
        <begin position="10"/>
        <end position="22"/>
    </location>
</feature>
<dbReference type="OrthoDB" id="6424769at2759"/>
<dbReference type="EMBL" id="BMAW01080772">
    <property type="protein sequence ID" value="GFU21105.1"/>
    <property type="molecule type" value="Genomic_DNA"/>
</dbReference>
<keyword evidence="3" id="KW-1185">Reference proteome</keyword>
<gene>
    <name evidence="2" type="primary">pol_3247</name>
    <name evidence="2" type="ORF">NPIL_347901</name>
</gene>
<accession>A0A8X6QMA4</accession>
<dbReference type="AlphaFoldDB" id="A0A8X6QMA4"/>
<protein>
    <submittedName>
        <fullName evidence="2">Retrovirus-related Pol polyprotein from transposon 297</fullName>
    </submittedName>
</protein>
<sequence length="124" mass="13863">MQSLEKLRPFNSNGNSRHQAQYSTTWRQKSGFSGLTAKISVPVEATANVAEPLTTLVKFVHQKFRRIIDSGTQVSVLREEITGGAQYEADGHIEIIWAFGEKEVTHLRILEMSTDDGVHGYMAN</sequence>
<evidence type="ECO:0000313" key="2">
    <source>
        <dbReference type="EMBL" id="GFU21105.1"/>
    </source>
</evidence>
<comment type="caution">
    <text evidence="2">The sequence shown here is derived from an EMBL/GenBank/DDBJ whole genome shotgun (WGS) entry which is preliminary data.</text>
</comment>
<reference evidence="2" key="1">
    <citation type="submission" date="2020-08" db="EMBL/GenBank/DDBJ databases">
        <title>Multicomponent nature underlies the extraordinary mechanical properties of spider dragline silk.</title>
        <authorList>
            <person name="Kono N."/>
            <person name="Nakamura H."/>
            <person name="Mori M."/>
            <person name="Yoshida Y."/>
            <person name="Ohtoshi R."/>
            <person name="Malay A.D."/>
            <person name="Moran D.A.P."/>
            <person name="Tomita M."/>
            <person name="Numata K."/>
            <person name="Arakawa K."/>
        </authorList>
    </citation>
    <scope>NUCLEOTIDE SEQUENCE</scope>
</reference>